<reference evidence="3 4" key="1">
    <citation type="submission" date="2021-05" db="EMBL/GenBank/DDBJ databases">
        <title>Roseococcus sp. XZZS9, whole genome shotgun sequencing project.</title>
        <authorList>
            <person name="Zhao G."/>
            <person name="Shen L."/>
        </authorList>
    </citation>
    <scope>NUCLEOTIDE SEQUENCE [LARGE SCALE GENOMIC DNA]</scope>
    <source>
        <strain evidence="3 4">XZZS9</strain>
    </source>
</reference>
<dbReference type="Gene3D" id="3.30.160.670">
    <property type="match status" value="1"/>
</dbReference>
<protein>
    <submittedName>
        <fullName evidence="3">DUF4136 domain-containing protein</fullName>
    </submittedName>
</protein>
<feature type="domain" description="DUF4136" evidence="2">
    <location>
        <begin position="23"/>
        <end position="182"/>
    </location>
</feature>
<evidence type="ECO:0000256" key="1">
    <source>
        <dbReference type="SAM" id="SignalP"/>
    </source>
</evidence>
<organism evidence="3 4">
    <name type="scientific">Roseococcus pinisoli</name>
    <dbReference type="NCBI Taxonomy" id="2835040"/>
    <lineage>
        <taxon>Bacteria</taxon>
        <taxon>Pseudomonadati</taxon>
        <taxon>Pseudomonadota</taxon>
        <taxon>Alphaproteobacteria</taxon>
        <taxon>Acetobacterales</taxon>
        <taxon>Roseomonadaceae</taxon>
        <taxon>Roseococcus</taxon>
    </lineage>
</organism>
<dbReference type="InterPro" id="IPR025411">
    <property type="entry name" value="DUF4136"/>
</dbReference>
<proteinExistence type="predicted"/>
<keyword evidence="1" id="KW-0732">Signal</keyword>
<dbReference type="Pfam" id="PF13590">
    <property type="entry name" value="DUF4136"/>
    <property type="match status" value="1"/>
</dbReference>
<evidence type="ECO:0000313" key="4">
    <source>
        <dbReference type="Proteomes" id="UP000766336"/>
    </source>
</evidence>
<sequence length="193" mass="21666">MLRRLFSLMLLATLAACATGPEVRVDYDRNADFARYRTFGWVTPLGTDRSGYTTLTTDRLKAAVEREMAARGYAYSPTAPDLLVNFHGRLQERVQISGGAPYAPFPYYGYRQYGAWPGYAFASGPFVDQYTEGTINIDLVDRRRDALVWEGVAIGRVTERDRIYPQERIDASVAAIFSRYPYIAGRGTPAPAR</sequence>
<feature type="chain" id="PRO_5046189381" evidence="1">
    <location>
        <begin position="19"/>
        <end position="193"/>
    </location>
</feature>
<dbReference type="EMBL" id="JAHCDA010000001">
    <property type="protein sequence ID" value="MBS7810631.1"/>
    <property type="molecule type" value="Genomic_DNA"/>
</dbReference>
<evidence type="ECO:0000259" key="2">
    <source>
        <dbReference type="Pfam" id="PF13590"/>
    </source>
</evidence>
<dbReference type="PROSITE" id="PS51257">
    <property type="entry name" value="PROKAR_LIPOPROTEIN"/>
    <property type="match status" value="1"/>
</dbReference>
<dbReference type="Proteomes" id="UP000766336">
    <property type="component" value="Unassembled WGS sequence"/>
</dbReference>
<evidence type="ECO:0000313" key="3">
    <source>
        <dbReference type="EMBL" id="MBS7810631.1"/>
    </source>
</evidence>
<accession>A0ABS5QAA8</accession>
<gene>
    <name evidence="3" type="ORF">KHU32_06760</name>
</gene>
<dbReference type="RefSeq" id="WP_213669242.1">
    <property type="nucleotide sequence ID" value="NZ_JAHCDA010000001.1"/>
</dbReference>
<keyword evidence="4" id="KW-1185">Reference proteome</keyword>
<name>A0ABS5QAA8_9PROT</name>
<comment type="caution">
    <text evidence="3">The sequence shown here is derived from an EMBL/GenBank/DDBJ whole genome shotgun (WGS) entry which is preliminary data.</text>
</comment>
<feature type="signal peptide" evidence="1">
    <location>
        <begin position="1"/>
        <end position="18"/>
    </location>
</feature>